<accession>A0A1Y0C6S5</accession>
<dbReference type="KEGG" id="mdx:BTO20_22500"/>
<reference evidence="1 2" key="1">
    <citation type="submission" date="2017-04" db="EMBL/GenBank/DDBJ databases">
        <title>Whole Genome Sequence of 1,4-Dioxane Degrading Bacterium Mycobacterium dioxanotrophicus PH-06.</title>
        <authorList>
            <person name="He Y."/>
        </authorList>
    </citation>
    <scope>NUCLEOTIDE SEQUENCE [LARGE SCALE GENOMIC DNA]</scope>
    <source>
        <strain evidence="1 2">PH-06</strain>
    </source>
</reference>
<evidence type="ECO:0000313" key="2">
    <source>
        <dbReference type="Proteomes" id="UP000195331"/>
    </source>
</evidence>
<name>A0A1Y0C6S5_9MYCO</name>
<gene>
    <name evidence="1" type="ORF">BTO20_22500</name>
</gene>
<proteinExistence type="predicted"/>
<dbReference type="AlphaFoldDB" id="A0A1Y0C6S5"/>
<dbReference type="EMBL" id="CP020809">
    <property type="protein sequence ID" value="ART70938.1"/>
    <property type="molecule type" value="Genomic_DNA"/>
</dbReference>
<sequence length="83" mass="9320">MAELPRLHADGTECLDGVRSVPRTYQPCCDAFDRRTASCVNDVRFEWWPRSRHWVVIVPDGGNSGLHLRFCPFCGFGLAGGRP</sequence>
<keyword evidence="2" id="KW-1185">Reference proteome</keyword>
<organism evidence="1 2">
    <name type="scientific">Mycobacterium dioxanotrophicus</name>
    <dbReference type="NCBI Taxonomy" id="482462"/>
    <lineage>
        <taxon>Bacteria</taxon>
        <taxon>Bacillati</taxon>
        <taxon>Actinomycetota</taxon>
        <taxon>Actinomycetes</taxon>
        <taxon>Mycobacteriales</taxon>
        <taxon>Mycobacteriaceae</taxon>
        <taxon>Mycobacterium</taxon>
    </lineage>
</organism>
<dbReference type="Proteomes" id="UP000195331">
    <property type="component" value="Chromosome"/>
</dbReference>
<evidence type="ECO:0000313" key="1">
    <source>
        <dbReference type="EMBL" id="ART70938.1"/>
    </source>
</evidence>
<protein>
    <submittedName>
        <fullName evidence="1">Uncharacterized protein</fullName>
    </submittedName>
</protein>